<comment type="catalytic activity">
    <reaction evidence="6">
        <text>dTTP + H2O = dTMP + diphosphate + H(+)</text>
        <dbReference type="Rhea" id="RHEA:28534"/>
        <dbReference type="ChEBI" id="CHEBI:15377"/>
        <dbReference type="ChEBI" id="CHEBI:15378"/>
        <dbReference type="ChEBI" id="CHEBI:33019"/>
        <dbReference type="ChEBI" id="CHEBI:37568"/>
        <dbReference type="ChEBI" id="CHEBI:63528"/>
        <dbReference type="EC" id="3.6.1.9"/>
    </reaction>
</comment>
<dbReference type="EMBL" id="FLUN01000001">
    <property type="protein sequence ID" value="SBW11238.1"/>
    <property type="molecule type" value="Genomic_DNA"/>
</dbReference>
<name>A0A212KHZ4_9FIRM</name>
<evidence type="ECO:0000256" key="6">
    <source>
        <dbReference type="HAMAP-Rule" id="MF_00528"/>
    </source>
</evidence>
<dbReference type="FunFam" id="3.90.950.10:FF:000005">
    <property type="entry name" value="7-methyl-GTP pyrophosphatase"/>
    <property type="match status" value="1"/>
</dbReference>
<feature type="site" description="Important for substrate specificity" evidence="6">
    <location>
        <position position="71"/>
    </location>
</feature>
<dbReference type="NCBIfam" id="TIGR00172">
    <property type="entry name" value="maf"/>
    <property type="match status" value="1"/>
</dbReference>
<sequence>MNIILASQSPRRKELLERMGISPFKTISPNIDEHVFDDLPPEQMVRALSSEKASAIISHVGPNDIVIAADTVVALDGAVLGKPLDDLDAFKMLSALSGMRHQVYTGVTVCRGEERVTEHEVTDVFFRELSESEIECYVKTGEPLDKAGAYGVQGYGALLVERIIGDHYNVMGLPVCRLGQILTRFGVDCMRLAARID</sequence>
<comment type="caution">
    <text evidence="6">Lacks conserved residue(s) required for the propagation of feature annotation.</text>
</comment>
<evidence type="ECO:0000256" key="1">
    <source>
        <dbReference type="ARBA" id="ARBA00001968"/>
    </source>
</evidence>
<evidence type="ECO:0000256" key="3">
    <source>
        <dbReference type="ARBA" id="ARBA00022490"/>
    </source>
</evidence>
<dbReference type="GO" id="GO:0036218">
    <property type="term" value="F:dTTP diphosphatase activity"/>
    <property type="evidence" value="ECO:0007669"/>
    <property type="project" value="RHEA"/>
</dbReference>
<comment type="function">
    <text evidence="6">Nucleoside triphosphate pyrophosphatase that hydrolyzes dTTP and UTP. May have a dual role in cell division arrest and in preventing the incorporation of modified nucleotides into cellular nucleic acids.</text>
</comment>
<evidence type="ECO:0000256" key="5">
    <source>
        <dbReference type="ARBA" id="ARBA00023080"/>
    </source>
</evidence>
<dbReference type="HAMAP" id="MF_00528">
    <property type="entry name" value="Maf"/>
    <property type="match status" value="1"/>
</dbReference>
<dbReference type="EC" id="3.6.1.9" evidence="6"/>
<organism evidence="7">
    <name type="scientific">uncultured Eubacteriales bacterium</name>
    <dbReference type="NCBI Taxonomy" id="172733"/>
    <lineage>
        <taxon>Bacteria</taxon>
        <taxon>Bacillati</taxon>
        <taxon>Bacillota</taxon>
        <taxon>Clostridia</taxon>
        <taxon>Eubacteriales</taxon>
        <taxon>environmental samples</taxon>
    </lineage>
</organism>
<keyword evidence="3 6" id="KW-0963">Cytoplasm</keyword>
<evidence type="ECO:0000256" key="2">
    <source>
        <dbReference type="ARBA" id="ARBA00004496"/>
    </source>
</evidence>
<comment type="cofactor">
    <cofactor evidence="1 6">
        <name>a divalent metal cation</name>
        <dbReference type="ChEBI" id="CHEBI:60240"/>
    </cofactor>
</comment>
<keyword evidence="5 6" id="KW-0546">Nucleotide metabolism</keyword>
<feature type="site" description="Important for substrate specificity" evidence="6">
    <location>
        <position position="11"/>
    </location>
</feature>
<dbReference type="PANTHER" id="PTHR43213:SF5">
    <property type="entry name" value="BIFUNCTIONAL DTTP_UTP PYROPHOSPHATASE_METHYLTRANSFERASE PROTEIN-RELATED"/>
    <property type="match status" value="1"/>
</dbReference>
<dbReference type="Gene3D" id="3.90.950.10">
    <property type="match status" value="1"/>
</dbReference>
<dbReference type="PIRSF" id="PIRSF006305">
    <property type="entry name" value="Maf"/>
    <property type="match status" value="1"/>
</dbReference>
<dbReference type="SUPFAM" id="SSF52972">
    <property type="entry name" value="ITPase-like"/>
    <property type="match status" value="1"/>
</dbReference>
<dbReference type="PANTHER" id="PTHR43213">
    <property type="entry name" value="BIFUNCTIONAL DTTP/UTP PYROPHOSPHATASE/METHYLTRANSFERASE PROTEIN-RELATED"/>
    <property type="match status" value="1"/>
</dbReference>
<protein>
    <recommendedName>
        <fullName evidence="6">dTTP/UTP pyrophosphatase</fullName>
        <shortName evidence="6">dTTPase/UTPase</shortName>
        <ecNumber evidence="6">3.6.1.9</ecNumber>
    </recommendedName>
    <alternativeName>
        <fullName evidence="6">Nucleoside triphosphate pyrophosphatase</fullName>
    </alternativeName>
    <alternativeName>
        <fullName evidence="6">Nucleotide pyrophosphatase</fullName>
        <shortName evidence="6">Nucleotide PPase</shortName>
    </alternativeName>
</protein>
<comment type="similarity">
    <text evidence="6">Belongs to the Maf family. YhdE subfamily.</text>
</comment>
<feature type="active site" description="Proton acceptor" evidence="6">
    <location>
        <position position="70"/>
    </location>
</feature>
<dbReference type="Pfam" id="PF02545">
    <property type="entry name" value="Maf"/>
    <property type="match status" value="1"/>
</dbReference>
<dbReference type="InterPro" id="IPR029001">
    <property type="entry name" value="ITPase-like_fam"/>
</dbReference>
<gene>
    <name evidence="7" type="primary">yhdE</name>
    <name evidence="7" type="ORF">KL86CLO1_13208</name>
</gene>
<dbReference type="CDD" id="cd00555">
    <property type="entry name" value="Maf"/>
    <property type="match status" value="1"/>
</dbReference>
<comment type="subcellular location">
    <subcellularLocation>
        <location evidence="2 6">Cytoplasm</location>
    </subcellularLocation>
</comment>
<dbReference type="GO" id="GO:0005737">
    <property type="term" value="C:cytoplasm"/>
    <property type="evidence" value="ECO:0007669"/>
    <property type="project" value="UniProtKB-SubCell"/>
</dbReference>
<keyword evidence="4 6" id="KW-0378">Hydrolase</keyword>
<evidence type="ECO:0000256" key="4">
    <source>
        <dbReference type="ARBA" id="ARBA00022801"/>
    </source>
</evidence>
<comment type="catalytic activity">
    <reaction evidence="6">
        <text>UTP + H2O = UMP + diphosphate + H(+)</text>
        <dbReference type="Rhea" id="RHEA:29395"/>
        <dbReference type="ChEBI" id="CHEBI:15377"/>
        <dbReference type="ChEBI" id="CHEBI:15378"/>
        <dbReference type="ChEBI" id="CHEBI:33019"/>
        <dbReference type="ChEBI" id="CHEBI:46398"/>
        <dbReference type="ChEBI" id="CHEBI:57865"/>
        <dbReference type="EC" id="3.6.1.9"/>
    </reaction>
</comment>
<feature type="site" description="Important for substrate specificity" evidence="6">
    <location>
        <position position="153"/>
    </location>
</feature>
<evidence type="ECO:0000313" key="7">
    <source>
        <dbReference type="EMBL" id="SBW11238.1"/>
    </source>
</evidence>
<dbReference type="InterPro" id="IPR003697">
    <property type="entry name" value="Maf-like"/>
</dbReference>
<dbReference type="GO" id="GO:0036221">
    <property type="term" value="F:UTP diphosphatase activity"/>
    <property type="evidence" value="ECO:0007669"/>
    <property type="project" value="RHEA"/>
</dbReference>
<accession>A0A212KHZ4</accession>
<proteinExistence type="inferred from homology"/>
<dbReference type="GO" id="GO:0009117">
    <property type="term" value="P:nucleotide metabolic process"/>
    <property type="evidence" value="ECO:0007669"/>
    <property type="project" value="UniProtKB-KW"/>
</dbReference>
<reference evidence="7" key="1">
    <citation type="submission" date="2016-04" db="EMBL/GenBank/DDBJ databases">
        <authorList>
            <person name="Evans L.H."/>
            <person name="Alamgir A."/>
            <person name="Owens N."/>
            <person name="Weber N.D."/>
            <person name="Virtaneva K."/>
            <person name="Barbian K."/>
            <person name="Babar A."/>
            <person name="Rosenke K."/>
        </authorList>
    </citation>
    <scope>NUCLEOTIDE SEQUENCE</scope>
    <source>
        <strain evidence="7">86</strain>
    </source>
</reference>
<dbReference type="AlphaFoldDB" id="A0A212KHZ4"/>